<feature type="compositionally biased region" description="Basic and acidic residues" evidence="1">
    <location>
        <begin position="324"/>
        <end position="343"/>
    </location>
</feature>
<feature type="domain" description="DUF7869" evidence="2">
    <location>
        <begin position="805"/>
        <end position="937"/>
    </location>
</feature>
<dbReference type="PANTHER" id="PTHR10773">
    <property type="entry name" value="DNA-DIRECTED RNA POLYMERASES I, II, AND III SUBUNIT RPABC2"/>
    <property type="match status" value="1"/>
</dbReference>
<reference evidence="3" key="1">
    <citation type="submission" date="2021-12" db="EMBL/GenBank/DDBJ databases">
        <authorList>
            <person name="King R."/>
        </authorList>
    </citation>
    <scope>NUCLEOTIDE SEQUENCE</scope>
</reference>
<dbReference type="OrthoDB" id="6746758at2759"/>
<accession>A0A9N9N2E1</accession>
<evidence type="ECO:0000313" key="3">
    <source>
        <dbReference type="EMBL" id="CAG9782705.1"/>
    </source>
</evidence>
<name>A0A9N9N2E1_9NEOP</name>
<evidence type="ECO:0000259" key="2">
    <source>
        <dbReference type="Pfam" id="PF25273"/>
    </source>
</evidence>
<evidence type="ECO:0000313" key="4">
    <source>
        <dbReference type="Proteomes" id="UP001153714"/>
    </source>
</evidence>
<dbReference type="Pfam" id="PF25273">
    <property type="entry name" value="DUF7869"/>
    <property type="match status" value="1"/>
</dbReference>
<keyword evidence="4" id="KW-1185">Reference proteome</keyword>
<dbReference type="Proteomes" id="UP001153714">
    <property type="component" value="Chromosome 10"/>
</dbReference>
<proteinExistence type="predicted"/>
<dbReference type="InterPro" id="IPR057191">
    <property type="entry name" value="DUF7869"/>
</dbReference>
<feature type="region of interest" description="Disordered" evidence="1">
    <location>
        <begin position="321"/>
        <end position="392"/>
    </location>
</feature>
<dbReference type="AlphaFoldDB" id="A0A9N9N2E1"/>
<feature type="compositionally biased region" description="Basic residues" evidence="1">
    <location>
        <begin position="344"/>
        <end position="374"/>
    </location>
</feature>
<dbReference type="PANTHER" id="PTHR10773:SF19">
    <property type="match status" value="1"/>
</dbReference>
<reference evidence="3" key="2">
    <citation type="submission" date="2022-10" db="EMBL/GenBank/DDBJ databases">
        <authorList>
            <consortium name="ENA_rothamsted_submissions"/>
            <consortium name="culmorum"/>
            <person name="King R."/>
        </authorList>
    </citation>
    <scope>NUCLEOTIDE SEQUENCE</scope>
</reference>
<evidence type="ECO:0000256" key="1">
    <source>
        <dbReference type="SAM" id="MobiDB-lite"/>
    </source>
</evidence>
<organism evidence="3 4">
    <name type="scientific">Diatraea saccharalis</name>
    <name type="common">sugarcane borer</name>
    <dbReference type="NCBI Taxonomy" id="40085"/>
    <lineage>
        <taxon>Eukaryota</taxon>
        <taxon>Metazoa</taxon>
        <taxon>Ecdysozoa</taxon>
        <taxon>Arthropoda</taxon>
        <taxon>Hexapoda</taxon>
        <taxon>Insecta</taxon>
        <taxon>Pterygota</taxon>
        <taxon>Neoptera</taxon>
        <taxon>Endopterygota</taxon>
        <taxon>Lepidoptera</taxon>
        <taxon>Glossata</taxon>
        <taxon>Ditrysia</taxon>
        <taxon>Pyraloidea</taxon>
        <taxon>Crambidae</taxon>
        <taxon>Crambinae</taxon>
        <taxon>Diatraea</taxon>
    </lineage>
</organism>
<dbReference type="EMBL" id="OU893341">
    <property type="protein sequence ID" value="CAG9782705.1"/>
    <property type="molecule type" value="Genomic_DNA"/>
</dbReference>
<protein>
    <recommendedName>
        <fullName evidence="2">DUF7869 domain-containing protein</fullName>
    </recommendedName>
</protein>
<gene>
    <name evidence="3" type="ORF">DIATSA_LOCUS944</name>
</gene>
<sequence length="1053" mass="121900">MEIKRNAYFKKYAKSQSSEKEKVDVTKLRHANTMDYLSIQDHTHTIQDDDADVVTSVQISPSRNPHQPDITSNVSNPIIPYLESSPVELVKSDSDHASIQMMQPNSTPEHLNCTTASELYNPLVKDCSDQLTFQSMLTPKLQKTIFEKGASNQLAHQFAPAAELQQSDCASVTSEQLTSALQLEQRDLVNDALEQMLPESIFVPKCHQSDFGNSTSDPMSDQLTLTSELRQPEFEDATTSHVSFQPTPNPDFTVSEYGNVSGQILPQITPASEPELLTENVILLSREEEIEVCLQQIHSNDKNDQSEVNYIRIELEEDTNGVLEKNDDNESKTGKETYEEGKKNQKKNSTTKRKYLSRKGKSKKSNKLHEIKHKKADDFHEKPGCSKQNTENIQTRLEKKQERIIKHIDFLSDDEMFTLYSSSWDESDESDSSNISNANRKIKIQTKNMKKAEKGNKDNHYLTSIENLEKEINTNDIRKKQRKFNKRKDRSFLKRSGKRYITMKGKVVDARSLKENPCKPNGKCPNECYTISEERRKTIFDHYWSLSVERQRDWIVSHIKKETVKRKRTKDIESRRQFTYRYCINDGEGQRPVCMNFFMNTLDVRQRNVHLLVSNSEYGSSKSDKRGRGVPANKTPPSLINYVREYLQELPAVPSHYCRKNSNRVYLPQEYKNLTNLYKLYKLQNIDAGKEYVGEKVFRNIFNTEFNISFHVPRKDKCVKCIKYENSSEEFKEEKTNHLQDKEETYSRFQVHQDLHNHDSSVLCSTFDLQKVLNTPYGESMLLYYSRKIATYNLTFYESVTREGFCFLWNEVEGKRGANEICTILAKYIKIVDERKTIKHLLLYCDACPGQNKNKIILACISKILNLCKNIMTIQINYLLPGHTFMPVDSMHSVIEKSVTNTIIWAPSQWPTVCSLARKAPKPYEVEVLCYKDFEGWDTVSEKYFKGNLTGKISKIRIATFKKNNLTRMEVKYSMCDKAKSEYIDIIGKIDLMPKKIYKTRLPISKKKYNDLEKLCKNRTIPAMYIPEYESLPQAANIQDCLPDTDVEDTVED</sequence>
<feature type="compositionally biased region" description="Basic and acidic residues" evidence="1">
    <location>
        <begin position="375"/>
        <end position="384"/>
    </location>
</feature>